<keyword evidence="4 7" id="KW-0812">Transmembrane</keyword>
<evidence type="ECO:0000256" key="5">
    <source>
        <dbReference type="ARBA" id="ARBA00022989"/>
    </source>
</evidence>
<evidence type="ECO:0000259" key="8">
    <source>
        <dbReference type="Pfam" id="PF00482"/>
    </source>
</evidence>
<dbReference type="InterPro" id="IPR042094">
    <property type="entry name" value="T2SS_GspF_sf"/>
</dbReference>
<name>A0A1N7KPS2_9BACL</name>
<protein>
    <submittedName>
        <fullName evidence="9">Type II secretory pathway, component PulF</fullName>
    </submittedName>
</protein>
<organism evidence="9 10">
    <name type="scientific">Alicyclobacillus vulcanalis</name>
    <dbReference type="NCBI Taxonomy" id="252246"/>
    <lineage>
        <taxon>Bacteria</taxon>
        <taxon>Bacillati</taxon>
        <taxon>Bacillota</taxon>
        <taxon>Bacilli</taxon>
        <taxon>Bacillales</taxon>
        <taxon>Alicyclobacillaceae</taxon>
        <taxon>Alicyclobacillus</taxon>
    </lineage>
</organism>
<gene>
    <name evidence="9" type="ORF">SAMN05421799_10297</name>
</gene>
<keyword evidence="6 7" id="KW-0472">Membrane</keyword>
<comment type="similarity">
    <text evidence="2">Belongs to the GSP F family.</text>
</comment>
<evidence type="ECO:0000256" key="3">
    <source>
        <dbReference type="ARBA" id="ARBA00022475"/>
    </source>
</evidence>
<dbReference type="GO" id="GO:0005886">
    <property type="term" value="C:plasma membrane"/>
    <property type="evidence" value="ECO:0007669"/>
    <property type="project" value="UniProtKB-SubCell"/>
</dbReference>
<evidence type="ECO:0000313" key="9">
    <source>
        <dbReference type="EMBL" id="SIS63555.1"/>
    </source>
</evidence>
<dbReference type="PANTHER" id="PTHR30012">
    <property type="entry name" value="GENERAL SECRETION PATHWAY PROTEIN"/>
    <property type="match status" value="1"/>
</dbReference>
<evidence type="ECO:0000256" key="7">
    <source>
        <dbReference type="SAM" id="Phobius"/>
    </source>
</evidence>
<evidence type="ECO:0000256" key="6">
    <source>
        <dbReference type="ARBA" id="ARBA00023136"/>
    </source>
</evidence>
<evidence type="ECO:0000256" key="1">
    <source>
        <dbReference type="ARBA" id="ARBA00004651"/>
    </source>
</evidence>
<feature type="domain" description="Type II secretion system protein GspF" evidence="8">
    <location>
        <begin position="30"/>
        <end position="149"/>
    </location>
</feature>
<dbReference type="AlphaFoldDB" id="A0A1N7KPS2"/>
<dbReference type="InterPro" id="IPR003004">
    <property type="entry name" value="GspF/PilC"/>
</dbReference>
<reference evidence="10" key="1">
    <citation type="submission" date="2017-01" db="EMBL/GenBank/DDBJ databases">
        <authorList>
            <person name="Varghese N."/>
            <person name="Submissions S."/>
        </authorList>
    </citation>
    <scope>NUCLEOTIDE SEQUENCE [LARGE SCALE GENOMIC DNA]</scope>
    <source>
        <strain evidence="10">DSM 16176</strain>
    </source>
</reference>
<evidence type="ECO:0000256" key="4">
    <source>
        <dbReference type="ARBA" id="ARBA00022692"/>
    </source>
</evidence>
<feature type="transmembrane region" description="Helical" evidence="7">
    <location>
        <begin position="126"/>
        <end position="151"/>
    </location>
</feature>
<keyword evidence="5 7" id="KW-1133">Transmembrane helix</keyword>
<comment type="subcellular location">
    <subcellularLocation>
        <location evidence="1">Cell membrane</location>
        <topology evidence="1">Multi-pass membrane protein</topology>
    </subcellularLocation>
</comment>
<proteinExistence type="inferred from homology"/>
<feature type="transmembrane region" description="Helical" evidence="7">
    <location>
        <begin position="320"/>
        <end position="344"/>
    </location>
</feature>
<evidence type="ECO:0000313" key="10">
    <source>
        <dbReference type="Proteomes" id="UP000186156"/>
    </source>
</evidence>
<dbReference type="STRING" id="252246.SAMN05421799_10297"/>
<dbReference type="PRINTS" id="PR00812">
    <property type="entry name" value="BCTERIALGSPF"/>
</dbReference>
<dbReference type="Pfam" id="PF00482">
    <property type="entry name" value="T2SSF"/>
    <property type="match status" value="2"/>
</dbReference>
<sequence length="348" mass="38739">MRRRARSRWPGMLAGEWIRLLHRERDMALWLMQFSRMLRAGVDVRLAASALGASSGRIGSVLSAAVERQVERGEPLSDAFSMDLRDADWRSLLAAEHAGTFAESLERVAAGMLERVRWRQTMFKQLGYPCMLLCGTYGLFGFMVVAVLPTLQRLSALLPGPAAHRRFDPALMSGACLALLSSALIFIAMGYIVKRRWPEAPIPVPFQMLLLKIRTERVADQLASQLEAGIGAWEAVAWMANKGRGFDRHLQDVHERLRQGFSLHEAFASAKHVLDPLFLTLLEVGEATGEVADRLREGQKLMQFDIVHRLETIAQFAEPVAVTAVGLVVGVMVYSIMVPMYQAIAQLS</sequence>
<keyword evidence="3" id="KW-1003">Cell membrane</keyword>
<dbReference type="EMBL" id="FTOO01000002">
    <property type="protein sequence ID" value="SIS63555.1"/>
    <property type="molecule type" value="Genomic_DNA"/>
</dbReference>
<dbReference type="InterPro" id="IPR018076">
    <property type="entry name" value="T2SS_GspF_dom"/>
</dbReference>
<dbReference type="Proteomes" id="UP000186156">
    <property type="component" value="Unassembled WGS sequence"/>
</dbReference>
<dbReference type="Gene3D" id="1.20.81.30">
    <property type="entry name" value="Type II secretion system (T2SS), domain F"/>
    <property type="match status" value="2"/>
</dbReference>
<accession>A0A1N7KPS2</accession>
<feature type="transmembrane region" description="Helical" evidence="7">
    <location>
        <begin position="171"/>
        <end position="193"/>
    </location>
</feature>
<dbReference type="PANTHER" id="PTHR30012:SF0">
    <property type="entry name" value="TYPE II SECRETION SYSTEM PROTEIN F-RELATED"/>
    <property type="match status" value="1"/>
</dbReference>
<keyword evidence="10" id="KW-1185">Reference proteome</keyword>
<feature type="domain" description="Type II secretion system protein GspF" evidence="8">
    <location>
        <begin position="219"/>
        <end position="339"/>
    </location>
</feature>
<evidence type="ECO:0000256" key="2">
    <source>
        <dbReference type="ARBA" id="ARBA00005745"/>
    </source>
</evidence>